<reference evidence="2" key="1">
    <citation type="submission" date="2023-03" db="EMBL/GenBank/DDBJ databases">
        <title>Mating type loci evolution in Malassezia.</title>
        <authorList>
            <person name="Coelho M.A."/>
        </authorList>
    </citation>
    <scope>NUCLEOTIDE SEQUENCE</scope>
    <source>
        <strain evidence="2">CBS 14135</strain>
    </source>
</reference>
<evidence type="ECO:0008006" key="4">
    <source>
        <dbReference type="Google" id="ProtNLM"/>
    </source>
</evidence>
<protein>
    <recommendedName>
        <fullName evidence="4">CUE domain-containing protein</fullName>
    </recommendedName>
</protein>
<dbReference type="EMBL" id="CP119957">
    <property type="protein sequence ID" value="WFC97238.1"/>
    <property type="molecule type" value="Genomic_DNA"/>
</dbReference>
<feature type="region of interest" description="Disordered" evidence="1">
    <location>
        <begin position="302"/>
        <end position="343"/>
    </location>
</feature>
<keyword evidence="3" id="KW-1185">Reference proteome</keyword>
<gene>
    <name evidence="2" type="ORF">MBRA1_003904</name>
</gene>
<proteinExistence type="predicted"/>
<evidence type="ECO:0000256" key="1">
    <source>
        <dbReference type="SAM" id="MobiDB-lite"/>
    </source>
</evidence>
<accession>A0AAF0DXB4</accession>
<dbReference type="AlphaFoldDB" id="A0AAF0DXB4"/>
<feature type="compositionally biased region" description="Basic residues" evidence="1">
    <location>
        <begin position="330"/>
        <end position="343"/>
    </location>
</feature>
<evidence type="ECO:0000313" key="3">
    <source>
        <dbReference type="Proteomes" id="UP001216638"/>
    </source>
</evidence>
<sequence>MVRAVDADAALGPALVRVAAALAALYHGALALAHVPHAEASSSAAPWPTAWLAAKVEVLAAADACVVAAADAAAPDVLDALRTGGTHVADAVPLVDCVLLEDLAGARPACAARLPARPAFVGAAWAAVRDAARPAALDAADAAALDAVHAVLPQLERTHIARRLAPLRGRPLEEVVAAFLDDPDGVHDAGAPPADAPRADTPRADALPAELKHAILARAEASALEDDTPPDDTERLLLHAYATHGADLFARHRDARARPARAQLRAATQRTDEQLEDWASLLARDPARDARLARAAAYVPPNANAPGAAHGFGPDRLRGGRVRGAPPTRGRGRGRGRGRARPA</sequence>
<dbReference type="Proteomes" id="UP001216638">
    <property type="component" value="Chromosome 7"/>
</dbReference>
<name>A0AAF0DXB4_9BASI</name>
<evidence type="ECO:0000313" key="2">
    <source>
        <dbReference type="EMBL" id="WFC97238.1"/>
    </source>
</evidence>
<organism evidence="2 3">
    <name type="scientific">Malassezia brasiliensis</name>
    <dbReference type="NCBI Taxonomy" id="1821822"/>
    <lineage>
        <taxon>Eukaryota</taxon>
        <taxon>Fungi</taxon>
        <taxon>Dikarya</taxon>
        <taxon>Basidiomycota</taxon>
        <taxon>Ustilaginomycotina</taxon>
        <taxon>Malasseziomycetes</taxon>
        <taxon>Malasseziales</taxon>
        <taxon>Malasseziaceae</taxon>
        <taxon>Malassezia</taxon>
    </lineage>
</organism>